<dbReference type="InterPro" id="IPR017585">
    <property type="entry name" value="SAF_FlgA"/>
</dbReference>
<dbReference type="EMBL" id="UOEG01000105">
    <property type="protein sequence ID" value="VAV93559.1"/>
    <property type="molecule type" value="Genomic_DNA"/>
</dbReference>
<reference evidence="5" key="1">
    <citation type="submission" date="2018-06" db="EMBL/GenBank/DDBJ databases">
        <authorList>
            <person name="Zhirakovskaya E."/>
        </authorList>
    </citation>
    <scope>NUCLEOTIDE SEQUENCE</scope>
</reference>
<dbReference type="InterPro" id="IPR013974">
    <property type="entry name" value="SAF"/>
</dbReference>
<dbReference type="GO" id="GO:0042597">
    <property type="term" value="C:periplasmic space"/>
    <property type="evidence" value="ECO:0007669"/>
    <property type="project" value="UniProtKB-SubCell"/>
</dbReference>
<dbReference type="GO" id="GO:0044780">
    <property type="term" value="P:bacterial-type flagellum assembly"/>
    <property type="evidence" value="ECO:0007669"/>
    <property type="project" value="InterPro"/>
</dbReference>
<dbReference type="Gene3D" id="2.30.30.760">
    <property type="match status" value="1"/>
</dbReference>
<sequence length="138" mass="15047">MRQFIFMALLLLAQPALADTIVAARTLRAQTILTGQDLAIKRNDIDGGVTAEQLIGMEARISLYAGRPITLADVGPPALIERNQVVPLIYEMNGLRILSEGRSLARAGPGEYVRVMNMSSRTTITGRVMPDGRVRISQ</sequence>
<evidence type="ECO:0000259" key="4">
    <source>
        <dbReference type="SMART" id="SM00858"/>
    </source>
</evidence>
<keyword evidence="5" id="KW-0966">Cell projection</keyword>
<dbReference type="PANTHER" id="PTHR36307">
    <property type="entry name" value="FLAGELLA BASAL BODY P-RING FORMATION PROTEIN FLGA"/>
    <property type="match status" value="1"/>
</dbReference>
<proteinExistence type="predicted"/>
<evidence type="ECO:0000313" key="5">
    <source>
        <dbReference type="EMBL" id="VAV93559.1"/>
    </source>
</evidence>
<dbReference type="SMART" id="SM00858">
    <property type="entry name" value="SAF"/>
    <property type="match status" value="1"/>
</dbReference>
<feature type="domain" description="SAF" evidence="4">
    <location>
        <begin position="18"/>
        <end position="75"/>
    </location>
</feature>
<accession>A0A3B0RNS3</accession>
<evidence type="ECO:0000256" key="2">
    <source>
        <dbReference type="ARBA" id="ARBA00022729"/>
    </source>
</evidence>
<dbReference type="Pfam" id="PF13144">
    <property type="entry name" value="ChapFlgA"/>
    <property type="match status" value="1"/>
</dbReference>
<dbReference type="InterPro" id="IPR036732">
    <property type="entry name" value="AFP_Neu5c_C_sf"/>
</dbReference>
<keyword evidence="2" id="KW-0732">Signal</keyword>
<keyword evidence="5" id="KW-0969">Cilium</keyword>
<comment type="subcellular location">
    <subcellularLocation>
        <location evidence="1">Periplasm</location>
    </subcellularLocation>
</comment>
<organism evidence="5">
    <name type="scientific">hydrothermal vent metagenome</name>
    <dbReference type="NCBI Taxonomy" id="652676"/>
    <lineage>
        <taxon>unclassified sequences</taxon>
        <taxon>metagenomes</taxon>
        <taxon>ecological metagenomes</taxon>
    </lineage>
</organism>
<gene>
    <name evidence="5" type="ORF">MNBD_ALPHA07-504</name>
</gene>
<dbReference type="CDD" id="cd11614">
    <property type="entry name" value="SAF_CpaB_FlgA_like"/>
    <property type="match status" value="1"/>
</dbReference>
<evidence type="ECO:0000256" key="3">
    <source>
        <dbReference type="ARBA" id="ARBA00022764"/>
    </source>
</evidence>
<dbReference type="PANTHER" id="PTHR36307:SF1">
    <property type="entry name" value="FLAGELLA BASAL BODY P-RING FORMATION PROTEIN FLGA"/>
    <property type="match status" value="1"/>
</dbReference>
<name>A0A3B0RNS3_9ZZZZ</name>
<dbReference type="NCBIfam" id="TIGR03170">
    <property type="entry name" value="flgA_cterm"/>
    <property type="match status" value="1"/>
</dbReference>
<keyword evidence="5" id="KW-0282">Flagellum</keyword>
<evidence type="ECO:0000256" key="1">
    <source>
        <dbReference type="ARBA" id="ARBA00004418"/>
    </source>
</evidence>
<dbReference type="Gene3D" id="3.90.1210.10">
    <property type="entry name" value="Antifreeze-like/N-acetylneuraminic acid synthase C-terminal domain"/>
    <property type="match status" value="1"/>
</dbReference>
<dbReference type="InterPro" id="IPR039246">
    <property type="entry name" value="Flagellar_FlgA"/>
</dbReference>
<keyword evidence="3" id="KW-0574">Periplasm</keyword>
<protein>
    <submittedName>
        <fullName evidence="5">Flagellar basal-body P-ring formation protein FlgA</fullName>
    </submittedName>
</protein>
<dbReference type="SUPFAM" id="SSF51269">
    <property type="entry name" value="AFP III-like domain"/>
    <property type="match status" value="1"/>
</dbReference>
<dbReference type="AlphaFoldDB" id="A0A3B0RNS3"/>